<keyword evidence="7 12" id="KW-0573">Peptidoglycan synthesis</keyword>
<organism evidence="14 15">
    <name type="scientific">Pediococcus inopinatus</name>
    <dbReference type="NCBI Taxonomy" id="114090"/>
    <lineage>
        <taxon>Bacteria</taxon>
        <taxon>Bacillati</taxon>
        <taxon>Bacillota</taxon>
        <taxon>Bacilli</taxon>
        <taxon>Lactobacillales</taxon>
        <taxon>Lactobacillaceae</taxon>
        <taxon>Pediococcus</taxon>
    </lineage>
</organism>
<dbReference type="Gene3D" id="3.65.10.10">
    <property type="entry name" value="Enolpyruvate transferase domain"/>
    <property type="match status" value="2"/>
</dbReference>
<feature type="active site" description="Proton donor" evidence="12">
    <location>
        <position position="116"/>
    </location>
</feature>
<feature type="binding site" evidence="12">
    <location>
        <position position="307"/>
    </location>
    <ligand>
        <name>UDP-N-acetyl-alpha-D-glucosamine</name>
        <dbReference type="ChEBI" id="CHEBI:57705"/>
    </ligand>
</feature>
<dbReference type="Pfam" id="PF00275">
    <property type="entry name" value="EPSP_synthase"/>
    <property type="match status" value="1"/>
</dbReference>
<evidence type="ECO:0000256" key="9">
    <source>
        <dbReference type="ARBA" id="ARBA00023316"/>
    </source>
</evidence>
<feature type="binding site" evidence="12">
    <location>
        <begin position="121"/>
        <end position="125"/>
    </location>
    <ligand>
        <name>UDP-N-acetyl-alpha-D-glucosamine</name>
        <dbReference type="ChEBI" id="CHEBI:57705"/>
    </ligand>
</feature>
<name>A0ABZ0Q5H2_9LACO</name>
<keyword evidence="4 12" id="KW-0132">Cell division</keyword>
<dbReference type="NCBIfam" id="NF009470">
    <property type="entry name" value="PRK12830.1"/>
    <property type="match status" value="1"/>
</dbReference>
<evidence type="ECO:0000313" key="14">
    <source>
        <dbReference type="EMBL" id="WPC21435.1"/>
    </source>
</evidence>
<keyword evidence="3 12" id="KW-0963">Cytoplasm</keyword>
<dbReference type="PANTHER" id="PTHR43783">
    <property type="entry name" value="UDP-N-ACETYLGLUCOSAMINE 1-CARBOXYVINYLTRANSFERASE"/>
    <property type="match status" value="1"/>
</dbReference>
<evidence type="ECO:0000256" key="5">
    <source>
        <dbReference type="ARBA" id="ARBA00022679"/>
    </source>
</evidence>
<comment type="similarity">
    <text evidence="10 12">Belongs to the EPSP synthase family. MurA subfamily.</text>
</comment>
<comment type="subcellular location">
    <subcellularLocation>
        <location evidence="1 12">Cytoplasm</location>
    </subcellularLocation>
</comment>
<keyword evidence="9 12" id="KW-0961">Cell wall biogenesis/degradation</keyword>
<evidence type="ECO:0000256" key="1">
    <source>
        <dbReference type="ARBA" id="ARBA00004496"/>
    </source>
</evidence>
<evidence type="ECO:0000256" key="6">
    <source>
        <dbReference type="ARBA" id="ARBA00022960"/>
    </source>
</evidence>
<evidence type="ECO:0000259" key="13">
    <source>
        <dbReference type="Pfam" id="PF00275"/>
    </source>
</evidence>
<protein>
    <recommendedName>
        <fullName evidence="12">UDP-N-acetylglucosamine 1-carboxyvinyltransferase</fullName>
        <ecNumber evidence="12">2.5.1.7</ecNumber>
    </recommendedName>
    <alternativeName>
        <fullName evidence="12">Enoylpyruvate transferase</fullName>
    </alternativeName>
    <alternativeName>
        <fullName evidence="12">UDP-N-acetylglucosamine enolpyruvyl transferase</fullName>
        <shortName evidence="12">EPT</shortName>
    </alternativeName>
</protein>
<dbReference type="InterPro" id="IPR036968">
    <property type="entry name" value="Enolpyruvate_Tfrase_sf"/>
</dbReference>
<evidence type="ECO:0000256" key="4">
    <source>
        <dbReference type="ARBA" id="ARBA00022618"/>
    </source>
</evidence>
<dbReference type="SUPFAM" id="SSF55205">
    <property type="entry name" value="EPT/RTPC-like"/>
    <property type="match status" value="1"/>
</dbReference>
<comment type="function">
    <text evidence="12">Cell wall formation. Adds enolpyruvyl to UDP-N-acetylglucosamine.</text>
</comment>
<evidence type="ECO:0000256" key="11">
    <source>
        <dbReference type="ARBA" id="ARBA00047527"/>
    </source>
</evidence>
<dbReference type="EC" id="2.5.1.7" evidence="12"/>
<evidence type="ECO:0000256" key="8">
    <source>
        <dbReference type="ARBA" id="ARBA00023306"/>
    </source>
</evidence>
<keyword evidence="15" id="KW-1185">Reference proteome</keyword>
<feature type="binding site" evidence="12">
    <location>
        <begin position="22"/>
        <end position="23"/>
    </location>
    <ligand>
        <name>phosphoenolpyruvate</name>
        <dbReference type="ChEBI" id="CHEBI:58702"/>
    </ligand>
</feature>
<evidence type="ECO:0000256" key="7">
    <source>
        <dbReference type="ARBA" id="ARBA00022984"/>
    </source>
</evidence>
<dbReference type="Proteomes" id="UP001302696">
    <property type="component" value="Chromosome"/>
</dbReference>
<keyword evidence="8 12" id="KW-0131">Cell cycle</keyword>
<reference evidence="15" key="1">
    <citation type="submission" date="2024-06" db="EMBL/GenBank/DDBJ databases">
        <authorList>
            <person name="Chang H.C."/>
            <person name="Mun S.Y."/>
        </authorList>
    </citation>
    <scope>NUCLEOTIDE SEQUENCE [LARGE SCALE GENOMIC DNA]</scope>
    <source>
        <strain evidence="15">KT1</strain>
    </source>
</reference>
<comment type="catalytic activity">
    <reaction evidence="11 12">
        <text>phosphoenolpyruvate + UDP-N-acetyl-alpha-D-glucosamine = UDP-N-acetyl-3-O-(1-carboxyvinyl)-alpha-D-glucosamine + phosphate</text>
        <dbReference type="Rhea" id="RHEA:18681"/>
        <dbReference type="ChEBI" id="CHEBI:43474"/>
        <dbReference type="ChEBI" id="CHEBI:57705"/>
        <dbReference type="ChEBI" id="CHEBI:58702"/>
        <dbReference type="ChEBI" id="CHEBI:68483"/>
        <dbReference type="EC" id="2.5.1.7"/>
    </reaction>
</comment>
<sequence length="426" mass="45736">MKKMVIRGGQQLSGEITIGGAKNSTVALIPAAILADTPVRLDSVPDILDVHNLMIILESMNVHSTFKDGVMEIDPTNIIESALPSKAIKSLRASYYFMGALLGRFKRATVSFPGGDNIGPRPIDQHIKGFKALGATVNEQNDSVYITTDTHELHGAHIFLDVVSVGATINVILAAVKAHGQTTIENAAREPEIIDLVSFLNSMGAKIRGAGTDVIRIEGVDSLGSNATHTIIPDRIEAGTYLSLAASIGDGIQINNIIPEHLESFNSKLIELGVDLQVGEDSIYVPKTTNLHAIEIKTNPFPGFATDLQQPITPALMKASGSSLVIDSIYPKRIKHISQLQKMGADIRVENDIIIVNHTDELHGATVEAGEIRAGAALMIAGLMAHGTTTIRKAENILRGYDRIVYKLQQLGADIEIVSDEAEVVK</sequence>
<proteinExistence type="inferred from homology"/>
<comment type="caution">
    <text evidence="12">Lacks conserved residue(s) required for the propagation of feature annotation.</text>
</comment>
<gene>
    <name evidence="12" type="primary">murA</name>
    <name evidence="14" type="ORF">N6G96_09240</name>
</gene>
<accession>A0ABZ0Q5H2</accession>
<evidence type="ECO:0000256" key="12">
    <source>
        <dbReference type="HAMAP-Rule" id="MF_00111"/>
    </source>
</evidence>
<dbReference type="InterPro" id="IPR001986">
    <property type="entry name" value="Enolpyruvate_Tfrase_dom"/>
</dbReference>
<dbReference type="NCBIfam" id="TIGR01072">
    <property type="entry name" value="murA"/>
    <property type="match status" value="1"/>
</dbReference>
<dbReference type="GO" id="GO:0008760">
    <property type="term" value="F:UDP-N-acetylglucosamine 1-carboxyvinyltransferase activity"/>
    <property type="evidence" value="ECO:0007669"/>
    <property type="project" value="UniProtKB-EC"/>
</dbReference>
<dbReference type="CDD" id="cd01555">
    <property type="entry name" value="UdpNAET"/>
    <property type="match status" value="1"/>
</dbReference>
<evidence type="ECO:0000313" key="15">
    <source>
        <dbReference type="Proteomes" id="UP001302696"/>
    </source>
</evidence>
<feature type="binding site" evidence="12">
    <location>
        <position position="92"/>
    </location>
    <ligand>
        <name>UDP-N-acetyl-alpha-D-glucosamine</name>
        <dbReference type="ChEBI" id="CHEBI:57705"/>
    </ligand>
</feature>
<comment type="pathway">
    <text evidence="2 12">Cell wall biogenesis; peptidoglycan biosynthesis.</text>
</comment>
<dbReference type="PANTHER" id="PTHR43783:SF2">
    <property type="entry name" value="UDP-N-ACETYLGLUCOSAMINE 1-CARBOXYVINYLTRANSFERASE 2"/>
    <property type="match status" value="1"/>
</dbReference>
<keyword evidence="6 12" id="KW-0133">Cell shape</keyword>
<dbReference type="EMBL" id="CP104778">
    <property type="protein sequence ID" value="WPC21435.1"/>
    <property type="molecule type" value="Genomic_DNA"/>
</dbReference>
<evidence type="ECO:0000256" key="10">
    <source>
        <dbReference type="ARBA" id="ARBA00038367"/>
    </source>
</evidence>
<feature type="binding site" evidence="12">
    <location>
        <position position="329"/>
    </location>
    <ligand>
        <name>UDP-N-acetyl-alpha-D-glucosamine</name>
        <dbReference type="ChEBI" id="CHEBI:57705"/>
    </ligand>
</feature>
<dbReference type="InterPro" id="IPR050068">
    <property type="entry name" value="MurA_subfamily"/>
</dbReference>
<evidence type="ECO:0000256" key="2">
    <source>
        <dbReference type="ARBA" id="ARBA00004752"/>
    </source>
</evidence>
<feature type="domain" description="Enolpyruvate transferase" evidence="13">
    <location>
        <begin position="7"/>
        <end position="408"/>
    </location>
</feature>
<dbReference type="HAMAP" id="MF_00111">
    <property type="entry name" value="MurA"/>
    <property type="match status" value="1"/>
</dbReference>
<dbReference type="RefSeq" id="WP_057773249.1">
    <property type="nucleotide sequence ID" value="NZ_BBIM01000040.1"/>
</dbReference>
<dbReference type="InterPro" id="IPR013792">
    <property type="entry name" value="RNA3'P_cycl/enolpyr_Trfase_a/b"/>
</dbReference>
<dbReference type="InterPro" id="IPR005750">
    <property type="entry name" value="UDP_GlcNAc_COvinyl_MurA"/>
</dbReference>
<keyword evidence="5 12" id="KW-0808">Transferase</keyword>
<dbReference type="NCBIfam" id="NF006873">
    <property type="entry name" value="PRK09369.1"/>
    <property type="match status" value="1"/>
</dbReference>
<evidence type="ECO:0000256" key="3">
    <source>
        <dbReference type="ARBA" id="ARBA00022490"/>
    </source>
</evidence>